<dbReference type="PANTHER" id="PTHR44858">
    <property type="entry name" value="TETRATRICOPEPTIDE REPEAT PROTEIN 6"/>
    <property type="match status" value="1"/>
</dbReference>
<feature type="repeat" description="TPR" evidence="3">
    <location>
        <begin position="291"/>
        <end position="324"/>
    </location>
</feature>
<dbReference type="InterPro" id="IPR050498">
    <property type="entry name" value="Ycf3"/>
</dbReference>
<evidence type="ECO:0000256" key="4">
    <source>
        <dbReference type="SAM" id="MobiDB-lite"/>
    </source>
</evidence>
<dbReference type="Gene3D" id="1.25.40.10">
    <property type="entry name" value="Tetratricopeptide repeat domain"/>
    <property type="match status" value="3"/>
</dbReference>
<feature type="compositionally biased region" description="Polar residues" evidence="4">
    <location>
        <begin position="146"/>
        <end position="158"/>
    </location>
</feature>
<dbReference type="Pfam" id="PF13414">
    <property type="entry name" value="TPR_11"/>
    <property type="match status" value="1"/>
</dbReference>
<feature type="repeat" description="TPR" evidence="3">
    <location>
        <begin position="325"/>
        <end position="358"/>
    </location>
</feature>
<feature type="compositionally biased region" description="Polar residues" evidence="4">
    <location>
        <begin position="122"/>
        <end position="138"/>
    </location>
</feature>
<dbReference type="Pfam" id="PF13181">
    <property type="entry name" value="TPR_8"/>
    <property type="match status" value="1"/>
</dbReference>
<dbReference type="InterPro" id="IPR019734">
    <property type="entry name" value="TPR_rpt"/>
</dbReference>
<sequence>MGIWPLFNKTGNRHRALEDSTPKGPLPPLEDADYLLLFNQILEGLRLGWERQDVVKYLEALGDRGNFALWAAWLQRFGETKLKKNTQNMDLGRRLVKLGQFNCGEFSTVAYHLGSQLLSQRVTTSPSSSQPGAATSPVSKEKETTGTEAGQGSWTSTPTDEEAGVDRSEAETSENLTSENLTPENLEVVKTLFEEGNQKFQAGDFAGAIAAYQQSLKLKPDFIEAWSNLGAVLFNLQEYEDALIIFNTAIDLSPDNPNLWFNRGFTFTLLKRPQEANDSYEKCLQIKPDFMNAWQNRGVVLCQLERYDEAIYSHEQALKLKPDFAEAWSNRGNALLHLGRYAEAIASYDQAIAHQPHYPDAWFNRGMCFMNDKNYPEAIASLDRVIEQQPNYHPAWVVRGLALMNCQQPQEAIGSFDQALALQPNDADVLGYRQEALQQLESERE</sequence>
<accession>A0ABR8E9F6</accession>
<evidence type="ECO:0000256" key="2">
    <source>
        <dbReference type="ARBA" id="ARBA00022803"/>
    </source>
</evidence>
<keyword evidence="2 3" id="KW-0802">TPR repeat</keyword>
<keyword evidence="1" id="KW-0677">Repeat</keyword>
<dbReference type="InterPro" id="IPR013105">
    <property type="entry name" value="TPR_2"/>
</dbReference>
<dbReference type="Pfam" id="PF13432">
    <property type="entry name" value="TPR_16"/>
    <property type="match status" value="1"/>
</dbReference>
<gene>
    <name evidence="5" type="ORF">H6G72_05665</name>
</gene>
<feature type="region of interest" description="Disordered" evidence="4">
    <location>
        <begin position="122"/>
        <end position="181"/>
    </location>
</feature>
<evidence type="ECO:0000313" key="6">
    <source>
        <dbReference type="Proteomes" id="UP000641954"/>
    </source>
</evidence>
<dbReference type="Proteomes" id="UP000641954">
    <property type="component" value="Unassembled WGS sequence"/>
</dbReference>
<dbReference type="Pfam" id="PF07719">
    <property type="entry name" value="TPR_2"/>
    <property type="match status" value="1"/>
</dbReference>
<dbReference type="RefSeq" id="WP_054464347.1">
    <property type="nucleotide sequence ID" value="NZ_JACJSK010000006.1"/>
</dbReference>
<keyword evidence="6" id="KW-1185">Reference proteome</keyword>
<feature type="repeat" description="TPR" evidence="3">
    <location>
        <begin position="257"/>
        <end position="290"/>
    </location>
</feature>
<feature type="repeat" description="TPR" evidence="3">
    <location>
        <begin position="393"/>
        <end position="426"/>
    </location>
</feature>
<comment type="caution">
    <text evidence="5">The sequence shown here is derived from an EMBL/GenBank/DDBJ whole genome shotgun (WGS) entry which is preliminary data.</text>
</comment>
<reference evidence="5 6" key="1">
    <citation type="journal article" date="2020" name="ISME J.">
        <title>Comparative genomics reveals insights into cyanobacterial evolution and habitat adaptation.</title>
        <authorList>
            <person name="Chen M.Y."/>
            <person name="Teng W.K."/>
            <person name="Zhao L."/>
            <person name="Hu C.X."/>
            <person name="Zhou Y.K."/>
            <person name="Han B.P."/>
            <person name="Song L.R."/>
            <person name="Shu W.S."/>
        </authorList>
    </citation>
    <scope>NUCLEOTIDE SEQUENCE [LARGE SCALE GENOMIC DNA]</scope>
    <source>
        <strain evidence="5 6">FACHB-1370</strain>
    </source>
</reference>
<evidence type="ECO:0000313" key="5">
    <source>
        <dbReference type="EMBL" id="MBD2543348.1"/>
    </source>
</evidence>
<dbReference type="SMART" id="SM00028">
    <property type="entry name" value="TPR"/>
    <property type="match status" value="7"/>
</dbReference>
<dbReference type="InterPro" id="IPR011990">
    <property type="entry name" value="TPR-like_helical_dom_sf"/>
</dbReference>
<dbReference type="PROSITE" id="PS50005">
    <property type="entry name" value="TPR"/>
    <property type="match status" value="7"/>
</dbReference>
<organism evidence="5 6">
    <name type="scientific">Planktothricoides raciborskii FACHB-1370</name>
    <dbReference type="NCBI Taxonomy" id="2949576"/>
    <lineage>
        <taxon>Bacteria</taxon>
        <taxon>Bacillati</taxon>
        <taxon>Cyanobacteriota</taxon>
        <taxon>Cyanophyceae</taxon>
        <taxon>Oscillatoriophycideae</taxon>
        <taxon>Oscillatoriales</taxon>
        <taxon>Oscillatoriaceae</taxon>
        <taxon>Planktothricoides</taxon>
    </lineage>
</organism>
<feature type="repeat" description="TPR" evidence="3">
    <location>
        <begin position="223"/>
        <end position="256"/>
    </location>
</feature>
<name>A0ABR8E9F6_9CYAN</name>
<dbReference type="PROSITE" id="PS50293">
    <property type="entry name" value="TPR_REGION"/>
    <property type="match status" value="3"/>
</dbReference>
<protein>
    <submittedName>
        <fullName evidence="5">Tetratricopeptide repeat protein</fullName>
    </submittedName>
</protein>
<evidence type="ECO:0000256" key="1">
    <source>
        <dbReference type="ARBA" id="ARBA00022737"/>
    </source>
</evidence>
<dbReference type="SUPFAM" id="SSF48452">
    <property type="entry name" value="TPR-like"/>
    <property type="match status" value="1"/>
</dbReference>
<dbReference type="EMBL" id="JACJSK010000006">
    <property type="protein sequence ID" value="MBD2543348.1"/>
    <property type="molecule type" value="Genomic_DNA"/>
</dbReference>
<proteinExistence type="predicted"/>
<dbReference type="PANTHER" id="PTHR44858:SF1">
    <property type="entry name" value="UDP-N-ACETYLGLUCOSAMINE--PEPTIDE N-ACETYLGLUCOSAMINYLTRANSFERASE SPINDLY-RELATED"/>
    <property type="match status" value="1"/>
</dbReference>
<feature type="repeat" description="TPR" evidence="3">
    <location>
        <begin position="359"/>
        <end position="392"/>
    </location>
</feature>
<feature type="repeat" description="TPR" evidence="3">
    <location>
        <begin position="189"/>
        <end position="222"/>
    </location>
</feature>
<dbReference type="Pfam" id="PF00515">
    <property type="entry name" value="TPR_1"/>
    <property type="match status" value="1"/>
</dbReference>
<evidence type="ECO:0000256" key="3">
    <source>
        <dbReference type="PROSITE-ProRule" id="PRU00339"/>
    </source>
</evidence>